<dbReference type="Gene3D" id="3.40.50.2300">
    <property type="match status" value="1"/>
</dbReference>
<comment type="caution">
    <text evidence="3">The sequence shown here is derived from an EMBL/GenBank/DDBJ whole genome shotgun (WGS) entry which is preliminary data.</text>
</comment>
<gene>
    <name evidence="3" type="ORF">HYY65_14600</name>
</gene>
<sequence>MKTDLKEKAGAPADFIPSKAVRPVPKNLRFLVAYENPSVCRTIASTLKDMGFSYIEVRGETENLYKILKADGISCLICGTKAMERNRQELFRMIRSDEDLKHLILVVVDGGSKKEKVLEAPPAGLDVYISVPFSIRHFEERIRKILVEKSPGNRAA</sequence>
<dbReference type="InterPro" id="IPR011006">
    <property type="entry name" value="CheY-like_superfamily"/>
</dbReference>
<feature type="domain" description="Response regulatory" evidence="2">
    <location>
        <begin position="29"/>
        <end position="146"/>
    </location>
</feature>
<dbReference type="GO" id="GO:0000160">
    <property type="term" value="P:phosphorelay signal transduction system"/>
    <property type="evidence" value="ECO:0007669"/>
    <property type="project" value="InterPro"/>
</dbReference>
<dbReference type="InterPro" id="IPR001789">
    <property type="entry name" value="Sig_transdc_resp-reg_receiver"/>
</dbReference>
<reference evidence="3" key="1">
    <citation type="submission" date="2020-07" db="EMBL/GenBank/DDBJ databases">
        <title>Huge and variable diversity of episymbiotic CPR bacteria and DPANN archaea in groundwater ecosystems.</title>
        <authorList>
            <person name="He C.Y."/>
            <person name="Keren R."/>
            <person name="Whittaker M."/>
            <person name="Farag I.F."/>
            <person name="Doudna J."/>
            <person name="Cate J.H.D."/>
            <person name="Banfield J.F."/>
        </authorList>
    </citation>
    <scope>NUCLEOTIDE SEQUENCE</scope>
    <source>
        <strain evidence="3">NC_groundwater_717_Ag_S-0.2um_59_8</strain>
    </source>
</reference>
<name>A0A932M280_UNCTE</name>
<organism evidence="3 4">
    <name type="scientific">Tectimicrobiota bacterium</name>
    <dbReference type="NCBI Taxonomy" id="2528274"/>
    <lineage>
        <taxon>Bacteria</taxon>
        <taxon>Pseudomonadati</taxon>
        <taxon>Nitrospinota/Tectimicrobiota group</taxon>
        <taxon>Candidatus Tectimicrobiota</taxon>
    </lineage>
</organism>
<dbReference type="EMBL" id="JACPSX010000281">
    <property type="protein sequence ID" value="MBI3016255.1"/>
    <property type="molecule type" value="Genomic_DNA"/>
</dbReference>
<comment type="caution">
    <text evidence="1">Lacks conserved residue(s) required for the propagation of feature annotation.</text>
</comment>
<evidence type="ECO:0000313" key="4">
    <source>
        <dbReference type="Proteomes" id="UP000741360"/>
    </source>
</evidence>
<dbReference type="PROSITE" id="PS50110">
    <property type="entry name" value="RESPONSE_REGULATORY"/>
    <property type="match status" value="1"/>
</dbReference>
<dbReference type="AlphaFoldDB" id="A0A932M280"/>
<evidence type="ECO:0000259" key="2">
    <source>
        <dbReference type="PROSITE" id="PS50110"/>
    </source>
</evidence>
<evidence type="ECO:0000313" key="3">
    <source>
        <dbReference type="EMBL" id="MBI3016255.1"/>
    </source>
</evidence>
<dbReference type="SUPFAM" id="SSF52172">
    <property type="entry name" value="CheY-like"/>
    <property type="match status" value="1"/>
</dbReference>
<dbReference type="Proteomes" id="UP000741360">
    <property type="component" value="Unassembled WGS sequence"/>
</dbReference>
<evidence type="ECO:0000256" key="1">
    <source>
        <dbReference type="PROSITE-ProRule" id="PRU00169"/>
    </source>
</evidence>
<protein>
    <recommendedName>
        <fullName evidence="2">Response regulatory domain-containing protein</fullName>
    </recommendedName>
</protein>
<proteinExistence type="predicted"/>
<accession>A0A932M280</accession>